<feature type="domain" description="F5/8 type C" evidence="5">
    <location>
        <begin position="478"/>
        <end position="616"/>
    </location>
</feature>
<sequence length="620" mass="68614">MIHKHRIRVFARITLMLLASIVLLASCATGSGPSPHAAVGSESGPTLLDHGSQRIFLSGMNLAWIDFARDLTSFNEDRFVQALDEISQAGGNSIRWWIHVNGSHTPVWEGDAVIGMPEGSIDTLERALDLAWERGILVNITLWSFDMLQNQSTMDPQRNKRFLEDPALVQSYIDTALTPMVERLGSHPAVIAWEVFNEPEGMSTAYGWTPTRVSMETIQRVVNQIAGAIHRMAPDAKVTNGSWNFRVLTDISGFTNYYRDDRLIAAGGDPLGTLDLYQVHFYQQHFSDATSPFHHPASYWELDKPIVIGEFAAVGIVDMGSGIKTSSTLTPQEAYEYAYANGYAGALAWTWTAHEPEFGSLSNIEPGLMSLKFSHPRQIRIDTGTINRTPQKIGTIPRILLPLDSSEPSKPVDLSTIFTDTEDPKGLSYEIRIQSGEDIAEIYLEDGILRARAMPGRAGSLRGSIRALDSGGKWVEDSLSVTVIDPDRGNIGLFKPVQASSTEGEAHPASLVNDGLLDTRWSSEYEDTQWLHLDLQGTFTLSQIHLFWEAAFGTSYDISVSTDGTSWSRIISERGGDGGEDTFMLDEVPASHVRVDFHSRGTEWGFSLWELEIIGERVQP</sequence>
<evidence type="ECO:0000256" key="2">
    <source>
        <dbReference type="ARBA" id="ARBA00023295"/>
    </source>
</evidence>
<comment type="similarity">
    <text evidence="3">Belongs to the glycosyl hydrolase 5 (cellulase A) family.</text>
</comment>
<dbReference type="GO" id="GO:0000272">
    <property type="term" value="P:polysaccharide catabolic process"/>
    <property type="evidence" value="ECO:0007669"/>
    <property type="project" value="InterPro"/>
</dbReference>
<dbReference type="PANTHER" id="PTHR37398:SF3">
    <property type="entry name" value="GLYCOSIDE HYDROLASE FAMILY 5 DOMAIN-CONTAINING PROTEIN"/>
    <property type="match status" value="1"/>
</dbReference>
<proteinExistence type="inferred from homology"/>
<dbReference type="PROSITE" id="PS51257">
    <property type="entry name" value="PROKAR_LIPOPROTEIN"/>
    <property type="match status" value="1"/>
</dbReference>
<dbReference type="eggNOG" id="COG2730">
    <property type="taxonomic scope" value="Bacteria"/>
</dbReference>
<dbReference type="SUPFAM" id="SSF51445">
    <property type="entry name" value="(Trans)glycosidases"/>
    <property type="match status" value="1"/>
</dbReference>
<gene>
    <name evidence="6" type="ORF">DC28_11795</name>
</gene>
<dbReference type="STRING" id="1480694.DC28_11795"/>
<dbReference type="Gene3D" id="3.20.20.80">
    <property type="entry name" value="Glycosidases"/>
    <property type="match status" value="1"/>
</dbReference>
<dbReference type="AlphaFoldDB" id="A0A098QVN2"/>
<comment type="caution">
    <text evidence="6">The sequence shown here is derived from an EMBL/GenBank/DDBJ whole genome shotgun (WGS) entry which is preliminary data.</text>
</comment>
<dbReference type="InterPro" id="IPR001547">
    <property type="entry name" value="Glyco_hydro_5"/>
</dbReference>
<dbReference type="EMBL" id="JNUP01000066">
    <property type="protein sequence ID" value="KGE71453.1"/>
    <property type="molecule type" value="Genomic_DNA"/>
</dbReference>
<dbReference type="Pfam" id="PF00150">
    <property type="entry name" value="Cellulase"/>
    <property type="match status" value="1"/>
</dbReference>
<feature type="chain" id="PRO_5001938627" description="F5/8 type C domain-containing protein" evidence="4">
    <location>
        <begin position="25"/>
        <end position="620"/>
    </location>
</feature>
<reference evidence="6 7" key="1">
    <citation type="submission" date="2014-05" db="EMBL/GenBank/DDBJ databases">
        <title>De novo Genome Sequence of Spirocheata sp.</title>
        <authorList>
            <person name="Shivani Y."/>
            <person name="Subhash Y."/>
            <person name="Tushar L."/>
            <person name="Sasikala C."/>
            <person name="Ramana C.V."/>
        </authorList>
    </citation>
    <scope>NUCLEOTIDE SEQUENCE [LARGE SCALE GENOMIC DNA]</scope>
    <source>
        <strain evidence="6 7">JC230</strain>
    </source>
</reference>
<dbReference type="InterPro" id="IPR000421">
    <property type="entry name" value="FA58C"/>
</dbReference>
<dbReference type="RefSeq" id="WP_037548698.1">
    <property type="nucleotide sequence ID" value="NZ_JNUP01000066.1"/>
</dbReference>
<dbReference type="PANTHER" id="PTHR37398">
    <property type="entry name" value="ENDO-BETA-1,4-MANNANASE"/>
    <property type="match status" value="1"/>
</dbReference>
<keyword evidence="2 3" id="KW-0326">Glycosidase</keyword>
<evidence type="ECO:0000259" key="5">
    <source>
        <dbReference type="PROSITE" id="PS50022"/>
    </source>
</evidence>
<dbReference type="Pfam" id="PF00754">
    <property type="entry name" value="F5_F8_type_C"/>
    <property type="match status" value="1"/>
</dbReference>
<evidence type="ECO:0000256" key="1">
    <source>
        <dbReference type="ARBA" id="ARBA00022801"/>
    </source>
</evidence>
<dbReference type="SUPFAM" id="SSF49785">
    <property type="entry name" value="Galactose-binding domain-like"/>
    <property type="match status" value="1"/>
</dbReference>
<dbReference type="GO" id="GO:0004553">
    <property type="term" value="F:hydrolase activity, hydrolyzing O-glycosyl compounds"/>
    <property type="evidence" value="ECO:0007669"/>
    <property type="project" value="InterPro"/>
</dbReference>
<dbReference type="Gene3D" id="2.60.120.260">
    <property type="entry name" value="Galactose-binding domain-like"/>
    <property type="match status" value="1"/>
</dbReference>
<organism evidence="6 7">
    <name type="scientific">Spirochaeta lutea</name>
    <dbReference type="NCBI Taxonomy" id="1480694"/>
    <lineage>
        <taxon>Bacteria</taxon>
        <taxon>Pseudomonadati</taxon>
        <taxon>Spirochaetota</taxon>
        <taxon>Spirochaetia</taxon>
        <taxon>Spirochaetales</taxon>
        <taxon>Spirochaetaceae</taxon>
        <taxon>Spirochaeta</taxon>
    </lineage>
</organism>
<evidence type="ECO:0000313" key="6">
    <source>
        <dbReference type="EMBL" id="KGE71453.1"/>
    </source>
</evidence>
<evidence type="ECO:0000256" key="3">
    <source>
        <dbReference type="RuleBase" id="RU361153"/>
    </source>
</evidence>
<dbReference type="InterPro" id="IPR017853">
    <property type="entry name" value="GH"/>
</dbReference>
<protein>
    <recommendedName>
        <fullName evidence="5">F5/8 type C domain-containing protein</fullName>
    </recommendedName>
</protein>
<dbReference type="InterPro" id="IPR008979">
    <property type="entry name" value="Galactose-bd-like_sf"/>
</dbReference>
<accession>A0A098QVN2</accession>
<dbReference type="OrthoDB" id="9762711at2"/>
<evidence type="ECO:0000256" key="4">
    <source>
        <dbReference type="SAM" id="SignalP"/>
    </source>
</evidence>
<keyword evidence="4" id="KW-0732">Signal</keyword>
<feature type="signal peptide" evidence="4">
    <location>
        <begin position="1"/>
        <end position="24"/>
    </location>
</feature>
<dbReference type="eggNOG" id="COG3291">
    <property type="taxonomic scope" value="Bacteria"/>
</dbReference>
<evidence type="ECO:0000313" key="7">
    <source>
        <dbReference type="Proteomes" id="UP000029692"/>
    </source>
</evidence>
<dbReference type="Proteomes" id="UP000029692">
    <property type="component" value="Unassembled WGS sequence"/>
</dbReference>
<keyword evidence="7" id="KW-1185">Reference proteome</keyword>
<keyword evidence="1 3" id="KW-0378">Hydrolase</keyword>
<dbReference type="PROSITE" id="PS50022">
    <property type="entry name" value="FA58C_3"/>
    <property type="match status" value="1"/>
</dbReference>
<name>A0A098QVN2_9SPIO</name>